<evidence type="ECO:0000313" key="2">
    <source>
        <dbReference type="EMBL" id="KAE9631758.1"/>
    </source>
</evidence>
<accession>A0A6A4RLY7</accession>
<evidence type="ECO:0000259" key="1">
    <source>
        <dbReference type="Pfam" id="PF11706"/>
    </source>
</evidence>
<dbReference type="AlphaFoldDB" id="A0A6A4RLY7"/>
<organism evidence="2 3">
    <name type="scientific">Parasedimentitalea maritima</name>
    <dbReference type="NCBI Taxonomy" id="2578117"/>
    <lineage>
        <taxon>Bacteria</taxon>
        <taxon>Pseudomonadati</taxon>
        <taxon>Pseudomonadota</taxon>
        <taxon>Alphaproteobacteria</taxon>
        <taxon>Rhodobacterales</taxon>
        <taxon>Paracoccaceae</taxon>
        <taxon>Parasedimentitalea</taxon>
    </lineage>
</organism>
<evidence type="ECO:0000313" key="3">
    <source>
        <dbReference type="Proteomes" id="UP000441586"/>
    </source>
</evidence>
<name>A0A6A4RLY7_9RHOB</name>
<protein>
    <recommendedName>
        <fullName evidence="1">Zinc finger CGNR domain-containing protein</fullName>
    </recommendedName>
</protein>
<dbReference type="Pfam" id="PF11706">
    <property type="entry name" value="zf-CGNR"/>
    <property type="match status" value="1"/>
</dbReference>
<dbReference type="SUPFAM" id="SSF160904">
    <property type="entry name" value="Jann2411-like"/>
    <property type="match status" value="1"/>
</dbReference>
<gene>
    <name evidence="2" type="ORF">GP644_05490</name>
</gene>
<dbReference type="RefSeq" id="WP_158977771.1">
    <property type="nucleotide sequence ID" value="NZ_WSFO01000002.1"/>
</dbReference>
<dbReference type="PANTHER" id="PTHR35525:SF3">
    <property type="entry name" value="BLL6575 PROTEIN"/>
    <property type="match status" value="1"/>
</dbReference>
<sequence length="210" mass="23694">MCNAINRPTDRGFTLIGGVLCLDFANTCSGRDGAFYEERILTLSDLIAWSLQSECLVWAENRIETAVNALNPRQTASLVRTARSIRENVYAVMLAIGDNETPSADLLKVLQDHYVACLRVARFTVHDNYGCWDWRESSVLGAAIFGPILQSFFEYLSKIDSARLKCCPALDCKFLFHDFSKNKSRLWCDMAVCGNRAKSRRFGEKINNEC</sequence>
<proteinExistence type="predicted"/>
<dbReference type="InterPro" id="IPR021005">
    <property type="entry name" value="Znf_CGNR"/>
</dbReference>
<dbReference type="EMBL" id="WSFO01000002">
    <property type="protein sequence ID" value="KAE9631758.1"/>
    <property type="molecule type" value="Genomic_DNA"/>
</dbReference>
<reference evidence="2 3" key="1">
    <citation type="submission" date="2019-12" db="EMBL/GenBank/DDBJ databases">
        <authorList>
            <person name="Zhang Y.-J."/>
        </authorList>
    </citation>
    <scope>NUCLEOTIDE SEQUENCE [LARGE SCALE GENOMIC DNA]</scope>
    <source>
        <strain evidence="2 3">H18S-6</strain>
    </source>
</reference>
<comment type="caution">
    <text evidence="2">The sequence shown here is derived from an EMBL/GenBank/DDBJ whole genome shotgun (WGS) entry which is preliminary data.</text>
</comment>
<dbReference type="Gene3D" id="1.10.3300.10">
    <property type="entry name" value="Jann2411-like domain"/>
    <property type="match status" value="1"/>
</dbReference>
<dbReference type="Proteomes" id="UP000441586">
    <property type="component" value="Unassembled WGS sequence"/>
</dbReference>
<dbReference type="InterPro" id="IPR010852">
    <property type="entry name" value="ABATE"/>
</dbReference>
<dbReference type="PANTHER" id="PTHR35525">
    <property type="entry name" value="BLL6575 PROTEIN"/>
    <property type="match status" value="1"/>
</dbReference>
<feature type="domain" description="Zinc finger CGNR" evidence="1">
    <location>
        <begin position="163"/>
        <end position="202"/>
    </location>
</feature>
<dbReference type="InterPro" id="IPR023286">
    <property type="entry name" value="ABATE_dom_sf"/>
</dbReference>
<dbReference type="Pfam" id="PF07336">
    <property type="entry name" value="ABATE"/>
    <property type="match status" value="1"/>
</dbReference>